<dbReference type="CDD" id="cd00038">
    <property type="entry name" value="CAP_ED"/>
    <property type="match status" value="1"/>
</dbReference>
<dbReference type="Proteomes" id="UP000269692">
    <property type="component" value="Unassembled WGS sequence"/>
</dbReference>
<dbReference type="GO" id="GO:0016791">
    <property type="term" value="F:phosphatase activity"/>
    <property type="evidence" value="ECO:0007669"/>
    <property type="project" value="TreeGrafter"/>
</dbReference>
<comment type="caution">
    <text evidence="4">The sequence shown here is derived from an EMBL/GenBank/DDBJ whole genome shotgun (WGS) entry which is preliminary data.</text>
</comment>
<organism evidence="4 5">
    <name type="scientific">Xanthobacter tagetidis</name>
    <dbReference type="NCBI Taxonomy" id="60216"/>
    <lineage>
        <taxon>Bacteria</taxon>
        <taxon>Pseudomonadati</taxon>
        <taxon>Pseudomonadota</taxon>
        <taxon>Alphaproteobacteria</taxon>
        <taxon>Hyphomicrobiales</taxon>
        <taxon>Xanthobacteraceae</taxon>
        <taxon>Xanthobacter</taxon>
    </lineage>
</organism>
<keyword evidence="5" id="KW-1185">Reference proteome</keyword>
<name>A0A3L7AQC4_9HYPH</name>
<evidence type="ECO:0000313" key="4">
    <source>
        <dbReference type="EMBL" id="RLP81851.1"/>
    </source>
</evidence>
<evidence type="ECO:0000259" key="3">
    <source>
        <dbReference type="PROSITE" id="PS50042"/>
    </source>
</evidence>
<reference evidence="4 5" key="1">
    <citation type="submission" date="2018-10" db="EMBL/GenBank/DDBJ databases">
        <title>Xanthobacter tagetidis genome sequencing and assembly.</title>
        <authorList>
            <person name="Maclea K.S."/>
            <person name="Goen A.E."/>
            <person name="Fatima S.A."/>
        </authorList>
    </citation>
    <scope>NUCLEOTIDE SEQUENCE [LARGE SCALE GENOMIC DNA]</scope>
    <source>
        <strain evidence="4 5">ATCC 700314</strain>
    </source>
</reference>
<dbReference type="AlphaFoldDB" id="A0A3L7AQC4"/>
<dbReference type="InterPro" id="IPR018490">
    <property type="entry name" value="cNMP-bd_dom_sf"/>
</dbReference>
<dbReference type="Gene3D" id="2.60.120.10">
    <property type="entry name" value="Jelly Rolls"/>
    <property type="match status" value="1"/>
</dbReference>
<dbReference type="InterPro" id="IPR036457">
    <property type="entry name" value="PPM-type-like_dom_sf"/>
</dbReference>
<dbReference type="SUPFAM" id="SSF81606">
    <property type="entry name" value="PP2C-like"/>
    <property type="match status" value="1"/>
</dbReference>
<dbReference type="Pfam" id="PF07228">
    <property type="entry name" value="SpoIIE"/>
    <property type="match status" value="1"/>
</dbReference>
<sequence length="460" mass="49113">MTHPSDLPPPGDSVPPRLPPADARRVAALVGGHPILGTLPVDALADLVAGGALASFAPGEFLIRRGETSDFALLLLEGTAHVFIDTLYGDVHLADVPGPAVVGEVAAFTGVPRTAHVQAVSAIRAVRICAHALKEAGRAHPPFLEAALKQIGGRLETFNRAVGFYSTALNALERHDFDMRLLDDLRNPLPELANFAASFRRLAEEIMVRQAHRREMESATAIQRAMLPEPLTPADLRHKGEIQACMRPAKEVGGDFYDMFLLPDGRLVMSVGDVSGKGVPAALFMSATQTALRYVLRRESDLAAAIGIVNELLCATNSESMFVTLFSAVLNLDDGTLDYCNCGHLDVMLLRRDGTTEILPPVGMAVGILDRARFAAQRIHLAPGDRLFLFTDGLPDAADPADNPFGEDRLSAVAEAARLKAGTAFVDHILDEVEGFAQGAAQFDDITILALTYGPPQAAG</sequence>
<evidence type="ECO:0000313" key="5">
    <source>
        <dbReference type="Proteomes" id="UP000269692"/>
    </source>
</evidence>
<dbReference type="Pfam" id="PF00027">
    <property type="entry name" value="cNMP_binding"/>
    <property type="match status" value="1"/>
</dbReference>
<proteinExistence type="predicted"/>
<dbReference type="OrthoDB" id="9802500at2"/>
<dbReference type="InterPro" id="IPR001932">
    <property type="entry name" value="PPM-type_phosphatase-like_dom"/>
</dbReference>
<dbReference type="SMART" id="SM00100">
    <property type="entry name" value="cNMP"/>
    <property type="match status" value="1"/>
</dbReference>
<dbReference type="InterPro" id="IPR000595">
    <property type="entry name" value="cNMP-bd_dom"/>
</dbReference>
<gene>
    <name evidence="4" type="ORF">D9R14_02355</name>
</gene>
<evidence type="ECO:0000256" key="1">
    <source>
        <dbReference type="ARBA" id="ARBA00022801"/>
    </source>
</evidence>
<accession>A0A3L7AQC4</accession>
<feature type="region of interest" description="Disordered" evidence="2">
    <location>
        <begin position="1"/>
        <end position="20"/>
    </location>
</feature>
<dbReference type="Gene3D" id="3.60.40.10">
    <property type="entry name" value="PPM-type phosphatase domain"/>
    <property type="match status" value="1"/>
</dbReference>
<feature type="compositionally biased region" description="Pro residues" evidence="2">
    <location>
        <begin position="1"/>
        <end position="19"/>
    </location>
</feature>
<protein>
    <recommendedName>
        <fullName evidence="3">Cyclic nucleotide-binding domain-containing protein</fullName>
    </recommendedName>
</protein>
<dbReference type="InterPro" id="IPR052016">
    <property type="entry name" value="Bact_Sigma-Reg"/>
</dbReference>
<dbReference type="PANTHER" id="PTHR43156:SF2">
    <property type="entry name" value="STAGE II SPORULATION PROTEIN E"/>
    <property type="match status" value="1"/>
</dbReference>
<keyword evidence="1" id="KW-0378">Hydrolase</keyword>
<dbReference type="PANTHER" id="PTHR43156">
    <property type="entry name" value="STAGE II SPORULATION PROTEIN E-RELATED"/>
    <property type="match status" value="1"/>
</dbReference>
<dbReference type="EMBL" id="RCTF01000001">
    <property type="protein sequence ID" value="RLP81851.1"/>
    <property type="molecule type" value="Genomic_DNA"/>
</dbReference>
<evidence type="ECO:0000256" key="2">
    <source>
        <dbReference type="SAM" id="MobiDB-lite"/>
    </source>
</evidence>
<feature type="domain" description="Cyclic nucleotide-binding" evidence="3">
    <location>
        <begin position="35"/>
        <end position="128"/>
    </location>
</feature>
<dbReference type="SUPFAM" id="SSF51206">
    <property type="entry name" value="cAMP-binding domain-like"/>
    <property type="match status" value="1"/>
</dbReference>
<dbReference type="SMART" id="SM00331">
    <property type="entry name" value="PP2C_SIG"/>
    <property type="match status" value="1"/>
</dbReference>
<dbReference type="InterPro" id="IPR014710">
    <property type="entry name" value="RmlC-like_jellyroll"/>
</dbReference>
<dbReference type="PROSITE" id="PS50042">
    <property type="entry name" value="CNMP_BINDING_3"/>
    <property type="match status" value="1"/>
</dbReference>